<dbReference type="Proteomes" id="UP000824159">
    <property type="component" value="Unassembled WGS sequence"/>
</dbReference>
<evidence type="ECO:0000313" key="1">
    <source>
        <dbReference type="EMBL" id="HIT99910.1"/>
    </source>
</evidence>
<reference evidence="1" key="1">
    <citation type="submission" date="2020-10" db="EMBL/GenBank/DDBJ databases">
        <authorList>
            <person name="Gilroy R."/>
        </authorList>
    </citation>
    <scope>NUCLEOTIDE SEQUENCE</scope>
    <source>
        <strain evidence="1">CHK176-22527</strain>
    </source>
</reference>
<name>A0A9D1HCW5_9FIRM</name>
<organism evidence="1 2">
    <name type="scientific">Candidatus Allocopromorpha excrementavium</name>
    <dbReference type="NCBI Taxonomy" id="2840741"/>
    <lineage>
        <taxon>Bacteria</taxon>
        <taxon>Bacillati</taxon>
        <taxon>Bacillota</taxon>
        <taxon>Clostridia</taxon>
        <taxon>Eubacteriales</taxon>
        <taxon>Eubacteriaceae</taxon>
        <taxon>Eubacteriaceae incertae sedis</taxon>
        <taxon>Candidatus Allocopromorpha</taxon>
    </lineage>
</organism>
<dbReference type="AlphaFoldDB" id="A0A9D1HCW5"/>
<protein>
    <submittedName>
        <fullName evidence="1">Uncharacterized protein</fullName>
    </submittedName>
</protein>
<comment type="caution">
    <text evidence="1">The sequence shown here is derived from an EMBL/GenBank/DDBJ whole genome shotgun (WGS) entry which is preliminary data.</text>
</comment>
<accession>A0A9D1HCW5</accession>
<gene>
    <name evidence="1" type="ORF">IAD12_06630</name>
</gene>
<evidence type="ECO:0000313" key="2">
    <source>
        <dbReference type="Proteomes" id="UP000824159"/>
    </source>
</evidence>
<proteinExistence type="predicted"/>
<sequence>MRDYKLKSSGLQPHVYAQVVAIVKGYESMKTEYEDILQRQNSVFLNGQPKGSRIADRTSRDAAKRADLSEKIEAIDQAISSIPEEYRKGIWNNAVHGTPYPDEAHRSTYWRYKAKFFQDIAKRMYWI</sequence>
<reference evidence="1" key="2">
    <citation type="journal article" date="2021" name="PeerJ">
        <title>Extensive microbial diversity within the chicken gut microbiome revealed by metagenomics and culture.</title>
        <authorList>
            <person name="Gilroy R."/>
            <person name="Ravi A."/>
            <person name="Getino M."/>
            <person name="Pursley I."/>
            <person name="Horton D.L."/>
            <person name="Alikhan N.F."/>
            <person name="Baker D."/>
            <person name="Gharbi K."/>
            <person name="Hall N."/>
            <person name="Watson M."/>
            <person name="Adriaenssens E.M."/>
            <person name="Foster-Nyarko E."/>
            <person name="Jarju S."/>
            <person name="Secka A."/>
            <person name="Antonio M."/>
            <person name="Oren A."/>
            <person name="Chaudhuri R.R."/>
            <person name="La Ragione R."/>
            <person name="Hildebrand F."/>
            <person name="Pallen M.J."/>
        </authorList>
    </citation>
    <scope>NUCLEOTIDE SEQUENCE</scope>
    <source>
        <strain evidence="1">CHK176-22527</strain>
    </source>
</reference>
<dbReference type="EMBL" id="DVLX01000083">
    <property type="protein sequence ID" value="HIT99910.1"/>
    <property type="molecule type" value="Genomic_DNA"/>
</dbReference>